<dbReference type="InterPro" id="IPR036388">
    <property type="entry name" value="WH-like_DNA-bd_sf"/>
</dbReference>
<dbReference type="Gene3D" id="3.90.550.10">
    <property type="entry name" value="Spore Coat Polysaccharide Biosynthesis Protein SpsA, Chain A"/>
    <property type="match status" value="1"/>
</dbReference>
<dbReference type="SUPFAM" id="SSF53448">
    <property type="entry name" value="Nucleotide-diphospho-sugar transferases"/>
    <property type="match status" value="1"/>
</dbReference>
<feature type="domain" description="HTH lysR-type" evidence="1">
    <location>
        <begin position="215"/>
        <end position="275"/>
    </location>
</feature>
<dbReference type="PANTHER" id="PTHR30432:SF1">
    <property type="entry name" value="DNA-BINDING TRANSCRIPTIONAL DUAL REGULATOR MODE"/>
    <property type="match status" value="1"/>
</dbReference>
<proteinExistence type="predicted"/>
<comment type="caution">
    <text evidence="2">The sequence shown here is derived from an EMBL/GenBank/DDBJ whole genome shotgun (WGS) entry which is preliminary data.</text>
</comment>
<dbReference type="InterPro" id="IPR051815">
    <property type="entry name" value="Molybdate_resp_trans_reg"/>
</dbReference>
<keyword evidence="3" id="KW-1185">Reference proteome</keyword>
<dbReference type="RefSeq" id="WP_262065876.1">
    <property type="nucleotide sequence ID" value="NZ_JAMXOD010000007.1"/>
</dbReference>
<dbReference type="Proteomes" id="UP001523566">
    <property type="component" value="Unassembled WGS sequence"/>
</dbReference>
<dbReference type="SUPFAM" id="SSF46785">
    <property type="entry name" value="Winged helix' DNA-binding domain"/>
    <property type="match status" value="1"/>
</dbReference>
<evidence type="ECO:0000313" key="2">
    <source>
        <dbReference type="EMBL" id="MCP1102091.1"/>
    </source>
</evidence>
<dbReference type="Pfam" id="PF00126">
    <property type="entry name" value="HTH_1"/>
    <property type="match status" value="1"/>
</dbReference>
<dbReference type="EMBL" id="JAMZFW010000007">
    <property type="protein sequence ID" value="MCP1102091.1"/>
    <property type="molecule type" value="Genomic_DNA"/>
</dbReference>
<name>A0ABT1E8C8_9FIRM</name>
<dbReference type="InterPro" id="IPR000847">
    <property type="entry name" value="LysR_HTH_N"/>
</dbReference>
<dbReference type="PANTHER" id="PTHR30432">
    <property type="entry name" value="TRANSCRIPTIONAL REGULATOR MODE"/>
    <property type="match status" value="1"/>
</dbReference>
<sequence>MHGAFIISIDTNTRKNGYHPTTEVEGISSLKRLVITLQEQNLSPIIVLTKEKAAIENHLAKMGVLCLGPDFQDTPAKDYFLEAVSLLSVSCDSVFLTTTDYPLFHSDTLQRLSLEKKLPVLPVFENQSGFPILLTSKSLQNIYDQGKHGTVDSLFNEITKNAATIPVTDSGVIANLGFLSEWKEYLKAHKINTLRPISKLMIAREHVFLGPGTYQLLLAIKRCHSVRNACTLTGISYSKGWRMIKLLEEQSRIQVVKRHKGGEKGGSTTLTPKGELLIETYQSYVKSCNAAIHQLFEEHFSKLQEDLNNDD</sequence>
<evidence type="ECO:0000259" key="1">
    <source>
        <dbReference type="Pfam" id="PF00126"/>
    </source>
</evidence>
<evidence type="ECO:0000313" key="3">
    <source>
        <dbReference type="Proteomes" id="UP001523566"/>
    </source>
</evidence>
<reference evidence="2 3" key="1">
    <citation type="journal article" date="2022" name="Genome Biol. Evol.">
        <title>Host diet, physiology and behaviors set the stage for Lachnospiraceae cladogenesis.</title>
        <authorList>
            <person name="Vera-Ponce De Leon A."/>
            <person name="Schneider M."/>
            <person name="Jahnes B.C."/>
            <person name="Sadowski V."/>
            <person name="Camuy-Velez L.A."/>
            <person name="Duan J."/>
            <person name="Sabree Z.L."/>
        </authorList>
    </citation>
    <scope>NUCLEOTIDE SEQUENCE [LARGE SCALE GENOMIC DNA]</scope>
    <source>
        <strain evidence="2 3">PAL113</strain>
    </source>
</reference>
<organism evidence="2 3">
    <name type="scientific">Aequitasia blattaphilus</name>
    <dbReference type="NCBI Taxonomy" id="2949332"/>
    <lineage>
        <taxon>Bacteria</taxon>
        <taxon>Bacillati</taxon>
        <taxon>Bacillota</taxon>
        <taxon>Clostridia</taxon>
        <taxon>Lachnospirales</taxon>
        <taxon>Lachnospiraceae</taxon>
        <taxon>Aequitasia</taxon>
    </lineage>
</organism>
<dbReference type="Gene3D" id="1.10.10.10">
    <property type="entry name" value="Winged helix-like DNA-binding domain superfamily/Winged helix DNA-binding domain"/>
    <property type="match status" value="1"/>
</dbReference>
<accession>A0ABT1E8C8</accession>
<gene>
    <name evidence="2" type="ORF">NK125_06620</name>
</gene>
<dbReference type="InterPro" id="IPR036390">
    <property type="entry name" value="WH_DNA-bd_sf"/>
</dbReference>
<protein>
    <submittedName>
        <fullName evidence="2">LysR family transcriptional regulator</fullName>
    </submittedName>
</protein>
<dbReference type="InterPro" id="IPR029044">
    <property type="entry name" value="Nucleotide-diphossugar_trans"/>
</dbReference>